<feature type="compositionally biased region" description="Basic and acidic residues" evidence="1">
    <location>
        <begin position="265"/>
        <end position="315"/>
    </location>
</feature>
<gene>
    <name evidence="3" type="ORF">BDZ31_002237</name>
</gene>
<evidence type="ECO:0000313" key="4">
    <source>
        <dbReference type="Proteomes" id="UP000585272"/>
    </source>
</evidence>
<keyword evidence="2" id="KW-0812">Transmembrane</keyword>
<sequence length="326" mass="35568">MGVRRRAADLDRDVAVLTRVTRAWRTLVPEERLAAFASLLLFVTMFLPWYQLNAVVNDRTGGRLLGNDLTAFGVFSFVEAAVLLVAIAVLALLFARAEGRAFHLPGGDGTIVTIAGGWVVLLLVWRLFDKPDVSGSGVGNVGIQWGIFFALGAAGLLTLAGTRMRAAHRPEPGSASGDAEDGPDFVDAEQRARRRRAASAAPGTELTRPLPAEPAPADADRSRPARRRARPAPAAAPAPPAPSDRGERPRRRTSSTPLPPPPATERLRDRPTERLPEPPTERLPDPPTERLPDPPTERLDPPTERYDERRARRGENPQAERLFDDR</sequence>
<feature type="transmembrane region" description="Helical" evidence="2">
    <location>
        <begin position="143"/>
        <end position="160"/>
    </location>
</feature>
<accession>A0A840IEJ3</accession>
<feature type="transmembrane region" description="Helical" evidence="2">
    <location>
        <begin position="107"/>
        <end position="128"/>
    </location>
</feature>
<keyword evidence="2" id="KW-0472">Membrane</keyword>
<protein>
    <submittedName>
        <fullName evidence="3">Uncharacterized protein</fullName>
    </submittedName>
</protein>
<evidence type="ECO:0000256" key="1">
    <source>
        <dbReference type="SAM" id="MobiDB-lite"/>
    </source>
</evidence>
<organism evidence="3 4">
    <name type="scientific">Conexibacter arvalis</name>
    <dbReference type="NCBI Taxonomy" id="912552"/>
    <lineage>
        <taxon>Bacteria</taxon>
        <taxon>Bacillati</taxon>
        <taxon>Actinomycetota</taxon>
        <taxon>Thermoleophilia</taxon>
        <taxon>Solirubrobacterales</taxon>
        <taxon>Conexibacteraceae</taxon>
        <taxon>Conexibacter</taxon>
    </lineage>
</organism>
<evidence type="ECO:0000313" key="3">
    <source>
        <dbReference type="EMBL" id="MBB4662651.1"/>
    </source>
</evidence>
<keyword evidence="2" id="KW-1133">Transmembrane helix</keyword>
<dbReference type="RefSeq" id="WP_183341987.1">
    <property type="nucleotide sequence ID" value="NZ_JACHNU010000002.1"/>
</dbReference>
<evidence type="ECO:0000256" key="2">
    <source>
        <dbReference type="SAM" id="Phobius"/>
    </source>
</evidence>
<comment type="caution">
    <text evidence="3">The sequence shown here is derived from an EMBL/GenBank/DDBJ whole genome shotgun (WGS) entry which is preliminary data.</text>
</comment>
<feature type="transmembrane region" description="Helical" evidence="2">
    <location>
        <begin position="33"/>
        <end position="52"/>
    </location>
</feature>
<proteinExistence type="predicted"/>
<keyword evidence="4" id="KW-1185">Reference proteome</keyword>
<feature type="transmembrane region" description="Helical" evidence="2">
    <location>
        <begin position="72"/>
        <end position="95"/>
    </location>
</feature>
<reference evidence="3 4" key="1">
    <citation type="submission" date="2020-08" db="EMBL/GenBank/DDBJ databases">
        <title>Genomic Encyclopedia of Archaeal and Bacterial Type Strains, Phase II (KMG-II): from individual species to whole genera.</title>
        <authorList>
            <person name="Goeker M."/>
        </authorList>
    </citation>
    <scope>NUCLEOTIDE SEQUENCE [LARGE SCALE GENOMIC DNA]</scope>
    <source>
        <strain evidence="3 4">DSM 23288</strain>
    </source>
</reference>
<name>A0A840IEJ3_9ACTN</name>
<dbReference type="EMBL" id="JACHNU010000002">
    <property type="protein sequence ID" value="MBB4662651.1"/>
    <property type="molecule type" value="Genomic_DNA"/>
</dbReference>
<dbReference type="AlphaFoldDB" id="A0A840IEJ3"/>
<dbReference type="Proteomes" id="UP000585272">
    <property type="component" value="Unassembled WGS sequence"/>
</dbReference>
<feature type="region of interest" description="Disordered" evidence="1">
    <location>
        <begin position="190"/>
        <end position="326"/>
    </location>
</feature>